<dbReference type="STRING" id="1198245.SAMN05444858_104185"/>
<gene>
    <name evidence="1" type="ORF">SAMN05444858_104185</name>
</gene>
<name>A0A1N6VNK8_9ACTN</name>
<evidence type="ECO:0000313" key="2">
    <source>
        <dbReference type="Proteomes" id="UP000186004"/>
    </source>
</evidence>
<organism evidence="1 2">
    <name type="scientific">Micromonospora avicenniae</name>
    <dbReference type="NCBI Taxonomy" id="1198245"/>
    <lineage>
        <taxon>Bacteria</taxon>
        <taxon>Bacillati</taxon>
        <taxon>Actinomycetota</taxon>
        <taxon>Actinomycetes</taxon>
        <taxon>Micromonosporales</taxon>
        <taxon>Micromonosporaceae</taxon>
        <taxon>Micromonospora</taxon>
    </lineage>
</organism>
<dbReference type="EMBL" id="FTNF01000004">
    <property type="protein sequence ID" value="SIQ79415.1"/>
    <property type="molecule type" value="Genomic_DNA"/>
</dbReference>
<protein>
    <submittedName>
        <fullName evidence="1">Uncharacterized protein</fullName>
    </submittedName>
</protein>
<dbReference type="RefSeq" id="WP_076469639.1">
    <property type="nucleotide sequence ID" value="NZ_FTNF01000004.1"/>
</dbReference>
<dbReference type="OrthoDB" id="3404478at2"/>
<proteinExistence type="predicted"/>
<keyword evidence="2" id="KW-1185">Reference proteome</keyword>
<reference evidence="1 2" key="1">
    <citation type="submission" date="2017-01" db="EMBL/GenBank/DDBJ databases">
        <authorList>
            <person name="Mah S.A."/>
            <person name="Swanson W.J."/>
            <person name="Moy G.W."/>
            <person name="Vacquier V.D."/>
        </authorList>
    </citation>
    <scope>NUCLEOTIDE SEQUENCE [LARGE SCALE GENOMIC DNA]</scope>
    <source>
        <strain evidence="1 2">DSM 45758</strain>
    </source>
</reference>
<sequence>MVNVGANTDLLRGGKLEPAHREMLAVNKNFASVVELNNPPGGVRAKVDKQIHDGLKTQVELVTSIMDGLVRLSRGDGTKVDSLRSLLTRVEETNVDLATPSGDGIVRH</sequence>
<dbReference type="Proteomes" id="UP000186004">
    <property type="component" value="Unassembled WGS sequence"/>
</dbReference>
<dbReference type="AlphaFoldDB" id="A0A1N6VNK8"/>
<accession>A0A1N6VNK8</accession>
<evidence type="ECO:0000313" key="1">
    <source>
        <dbReference type="EMBL" id="SIQ79415.1"/>
    </source>
</evidence>